<evidence type="ECO:0000313" key="3">
    <source>
        <dbReference type="Proteomes" id="UP001044222"/>
    </source>
</evidence>
<name>A0A9D3S030_ANGAN</name>
<protein>
    <submittedName>
        <fullName evidence="2">Uncharacterized protein</fullName>
    </submittedName>
</protein>
<dbReference type="Proteomes" id="UP001044222">
    <property type="component" value="Unassembled WGS sequence"/>
</dbReference>
<proteinExistence type="predicted"/>
<dbReference type="EMBL" id="JAFIRN010000005">
    <property type="protein sequence ID" value="KAG5849583.1"/>
    <property type="molecule type" value="Genomic_DNA"/>
</dbReference>
<feature type="compositionally biased region" description="Polar residues" evidence="1">
    <location>
        <begin position="439"/>
        <end position="448"/>
    </location>
</feature>
<feature type="compositionally biased region" description="Basic and acidic residues" evidence="1">
    <location>
        <begin position="400"/>
        <end position="409"/>
    </location>
</feature>
<sequence length="477" mass="52199">MSKLSVELLLLRKISDKKVMLVWILLGTAFCVDGFRIDNRTQLAYGRDLIIPFSRRAVVLFFSPADMRFAPIMAWSIQDPAGVEWRRGRSDGRHWILEGVTYEDQGKYTQHDSTNHILSSVILTVREERHYLDRRVNGSMTISLRVPLADAQLSFTPEGGKENYSLVRRGTLDTPDESYRARLQLGLSRIILEGLTMEDSGQYELRDRNLNLVSTTRLRVSDSDDTSGNPYLALLALLGVGGGIFCCVRKKKCCKKKSPHIQGDSHSPEQPNGDGQVFYHPTPNDPSQSNWTDPAGPPPDWIGPAGPPPNWIGPAGPPPNWAGPAGPPPNWAGPAGPPPNWAGPAGPPPNWAGPPQPDYGQNPPNVMYPPMNPQPQWTPGPQAAGYAPVMYSAPPTASEPVKEDEKEAIATDSLTAPDTEDSDGKQKPSSPSFPPSSDCLHSSAQGVQFQIDKEDRTKDYSTHDPQGSGTRASENFL</sequence>
<evidence type="ECO:0000313" key="2">
    <source>
        <dbReference type="EMBL" id="KAG5849583.1"/>
    </source>
</evidence>
<keyword evidence="3" id="KW-1185">Reference proteome</keyword>
<feature type="compositionally biased region" description="Polar residues" evidence="1">
    <location>
        <begin position="463"/>
        <end position="477"/>
    </location>
</feature>
<feature type="compositionally biased region" description="Pro residues" evidence="1">
    <location>
        <begin position="295"/>
        <end position="357"/>
    </location>
</feature>
<organism evidence="2 3">
    <name type="scientific">Anguilla anguilla</name>
    <name type="common">European freshwater eel</name>
    <name type="synonym">Muraena anguilla</name>
    <dbReference type="NCBI Taxonomy" id="7936"/>
    <lineage>
        <taxon>Eukaryota</taxon>
        <taxon>Metazoa</taxon>
        <taxon>Chordata</taxon>
        <taxon>Craniata</taxon>
        <taxon>Vertebrata</taxon>
        <taxon>Euteleostomi</taxon>
        <taxon>Actinopterygii</taxon>
        <taxon>Neopterygii</taxon>
        <taxon>Teleostei</taxon>
        <taxon>Anguilliformes</taxon>
        <taxon>Anguillidae</taxon>
        <taxon>Anguilla</taxon>
    </lineage>
</organism>
<reference evidence="2" key="1">
    <citation type="submission" date="2021-01" db="EMBL/GenBank/DDBJ databases">
        <title>A chromosome-scale assembly of European eel, Anguilla anguilla.</title>
        <authorList>
            <person name="Henkel C."/>
            <person name="Jong-Raadsen S.A."/>
            <person name="Dufour S."/>
            <person name="Weltzien F.-A."/>
            <person name="Palstra A.P."/>
            <person name="Pelster B."/>
            <person name="Spaink H.P."/>
            <person name="Van Den Thillart G.E."/>
            <person name="Jansen H."/>
            <person name="Zahm M."/>
            <person name="Klopp C."/>
            <person name="Cedric C."/>
            <person name="Louis A."/>
            <person name="Berthelot C."/>
            <person name="Parey E."/>
            <person name="Roest Crollius H."/>
            <person name="Montfort J."/>
            <person name="Robinson-Rechavi M."/>
            <person name="Bucao C."/>
            <person name="Bouchez O."/>
            <person name="Gislard M."/>
            <person name="Lluch J."/>
            <person name="Milhes M."/>
            <person name="Lampietro C."/>
            <person name="Lopez Roques C."/>
            <person name="Donnadieu C."/>
            <person name="Braasch I."/>
            <person name="Desvignes T."/>
            <person name="Postlethwait J."/>
            <person name="Bobe J."/>
            <person name="Guiguen Y."/>
            <person name="Dirks R."/>
        </authorList>
    </citation>
    <scope>NUCLEOTIDE SEQUENCE</scope>
    <source>
        <strain evidence="2">Tag_6206</strain>
        <tissue evidence="2">Liver</tissue>
    </source>
</reference>
<gene>
    <name evidence="2" type="ORF">ANANG_G00112490</name>
</gene>
<feature type="compositionally biased region" description="Basic and acidic residues" evidence="1">
    <location>
        <begin position="451"/>
        <end position="462"/>
    </location>
</feature>
<comment type="caution">
    <text evidence="2">The sequence shown here is derived from an EMBL/GenBank/DDBJ whole genome shotgun (WGS) entry which is preliminary data.</text>
</comment>
<evidence type="ECO:0000256" key="1">
    <source>
        <dbReference type="SAM" id="MobiDB-lite"/>
    </source>
</evidence>
<feature type="compositionally biased region" description="Pro residues" evidence="1">
    <location>
        <begin position="366"/>
        <end position="378"/>
    </location>
</feature>
<dbReference type="AlphaFoldDB" id="A0A9D3S030"/>
<accession>A0A9D3S030</accession>
<feature type="region of interest" description="Disordered" evidence="1">
    <location>
        <begin position="257"/>
        <end position="477"/>
    </location>
</feature>